<keyword evidence="3" id="KW-1185">Reference proteome</keyword>
<proteinExistence type="predicted"/>
<gene>
    <name evidence="2" type="ORF">RY831_00065</name>
</gene>
<feature type="region of interest" description="Disordered" evidence="1">
    <location>
        <begin position="257"/>
        <end position="312"/>
    </location>
</feature>
<evidence type="ECO:0000313" key="3">
    <source>
        <dbReference type="Proteomes" id="UP001352263"/>
    </source>
</evidence>
<reference evidence="2 3" key="1">
    <citation type="submission" date="2023-10" db="EMBL/GenBank/DDBJ databases">
        <title>Noviherbaspirillum sp. CPCC 100848 genome assembly.</title>
        <authorList>
            <person name="Li X.Y."/>
            <person name="Fang X.M."/>
        </authorList>
    </citation>
    <scope>NUCLEOTIDE SEQUENCE [LARGE SCALE GENOMIC DNA]</scope>
    <source>
        <strain evidence="2 3">CPCC 100848</strain>
    </source>
</reference>
<accession>A0ABU6J1M6</accession>
<evidence type="ECO:0000256" key="1">
    <source>
        <dbReference type="SAM" id="MobiDB-lite"/>
    </source>
</evidence>
<feature type="region of interest" description="Disordered" evidence="1">
    <location>
        <begin position="26"/>
        <end position="58"/>
    </location>
</feature>
<organism evidence="2 3">
    <name type="scientific">Noviherbaspirillum album</name>
    <dbReference type="NCBI Taxonomy" id="3080276"/>
    <lineage>
        <taxon>Bacteria</taxon>
        <taxon>Pseudomonadati</taxon>
        <taxon>Pseudomonadota</taxon>
        <taxon>Betaproteobacteria</taxon>
        <taxon>Burkholderiales</taxon>
        <taxon>Oxalobacteraceae</taxon>
        <taxon>Noviherbaspirillum</taxon>
    </lineage>
</organism>
<dbReference type="Proteomes" id="UP001352263">
    <property type="component" value="Unassembled WGS sequence"/>
</dbReference>
<dbReference type="EMBL" id="JAWIIV010000001">
    <property type="protein sequence ID" value="MEC4717536.1"/>
    <property type="molecule type" value="Genomic_DNA"/>
</dbReference>
<sequence length="360" mass="38934">MRLLNNNISFSLLKFMGSGAQGSKVTPADIQSSIPASTLPSGMESSLGGRTSEYAKAKGRTMAKKLRTMFKNSKAEKLPPSIPLNPAVGLREGLINSHKRFQGTHSDINNAMKKWKDGDETLHFLLRPFVQAVKKQPGVPQTYGLRSGVTGLQGMATMECGASKELRDAAINLSTTPIFIMKSPDGTEKKYTLLDFGTPGEHGIGKIDDLNLPKEQRAQVAQRLGLALTELSNLGNAYIKNGAVPAPLMDRANCVVLTPPSSDPAPRNSLRRPDARPKGPRPMPMPRQAAQETRRPPGTSPTEAQASVPRANTPSLEFLSTLAGSYLSVEELQPILDDPSKLTDMAAVLIERHNQHTQGR</sequence>
<feature type="compositionally biased region" description="Polar residues" evidence="1">
    <location>
        <begin position="300"/>
        <end position="312"/>
    </location>
</feature>
<dbReference type="RefSeq" id="WP_326504293.1">
    <property type="nucleotide sequence ID" value="NZ_JAWIIV010000001.1"/>
</dbReference>
<name>A0ABU6J1M6_9BURK</name>
<feature type="compositionally biased region" description="Polar residues" evidence="1">
    <location>
        <begin position="26"/>
        <end position="44"/>
    </location>
</feature>
<evidence type="ECO:0000313" key="2">
    <source>
        <dbReference type="EMBL" id="MEC4717536.1"/>
    </source>
</evidence>
<comment type="caution">
    <text evidence="2">The sequence shown here is derived from an EMBL/GenBank/DDBJ whole genome shotgun (WGS) entry which is preliminary data.</text>
</comment>
<protein>
    <submittedName>
        <fullName evidence="2">Uncharacterized protein</fullName>
    </submittedName>
</protein>